<reference evidence="1 2" key="1">
    <citation type="submission" date="2016-11" db="EMBL/GenBank/DDBJ databases">
        <title>Draft Genome Sequences of Nine Cyanobacterial Strains from Diverse Habitats.</title>
        <authorList>
            <person name="Zhu T."/>
            <person name="Hou S."/>
            <person name="Lu X."/>
            <person name="Hess W.R."/>
        </authorList>
    </citation>
    <scope>NUCLEOTIDE SEQUENCE [LARGE SCALE GENOMIC DNA]</scope>
    <source>
        <strain evidence="1 2">NIES-592</strain>
    </source>
</reference>
<dbReference type="AlphaFoldDB" id="A0A1U7H592"/>
<proteinExistence type="predicted"/>
<dbReference type="Proteomes" id="UP000186391">
    <property type="component" value="Unassembled WGS sequence"/>
</dbReference>
<name>A0A1U7H592_9CYAN</name>
<sequence>MNDGEQYTSSNYNLVRVGGLCLSSVYPAKMSINLLHSLLAARTFTELGKLDQLLTWEKDKSLAVV</sequence>
<organism evidence="1 2">
    <name type="scientific">Fischerella major NIES-592</name>
    <dbReference type="NCBI Taxonomy" id="210994"/>
    <lineage>
        <taxon>Bacteria</taxon>
        <taxon>Bacillati</taxon>
        <taxon>Cyanobacteriota</taxon>
        <taxon>Cyanophyceae</taxon>
        <taxon>Nostocales</taxon>
        <taxon>Hapalosiphonaceae</taxon>
        <taxon>Fischerella</taxon>
    </lineage>
</organism>
<keyword evidence="2" id="KW-1185">Reference proteome</keyword>
<accession>A0A1U7H592</accession>
<comment type="caution">
    <text evidence="1">The sequence shown here is derived from an EMBL/GenBank/DDBJ whole genome shotgun (WGS) entry which is preliminary data.</text>
</comment>
<evidence type="ECO:0000313" key="2">
    <source>
        <dbReference type="Proteomes" id="UP000186391"/>
    </source>
</evidence>
<dbReference type="EMBL" id="MRCA01000001">
    <property type="protein sequence ID" value="OKH16419.1"/>
    <property type="molecule type" value="Genomic_DNA"/>
</dbReference>
<gene>
    <name evidence="1" type="ORF">NIES592_01905</name>
</gene>
<evidence type="ECO:0000313" key="1">
    <source>
        <dbReference type="EMBL" id="OKH16419.1"/>
    </source>
</evidence>
<protein>
    <submittedName>
        <fullName evidence="1">Uncharacterized protein</fullName>
    </submittedName>
</protein>